<dbReference type="AlphaFoldDB" id="A0A9N9HCD9"/>
<keyword evidence="2" id="KW-1185">Reference proteome</keyword>
<evidence type="ECO:0000313" key="1">
    <source>
        <dbReference type="EMBL" id="CAG8676693.1"/>
    </source>
</evidence>
<sequence length="294" mass="33896">AYLERHMTVLENANAEDFNDAVKCNILKSMISRKYAPLRAKYQQITIENQQLAIQRLIQEKYQPYDTLDTYEARVWPLLLEVANNDMQQKADFQSQITQQAVAQKAQTPALQTVKSVRQPKGPLSLLQTEEDIENYHLLQFLNNLDIFSTKDLERNYSIKPFQRSYLQQSNVSYTDVSVTLKDKKNKTVTIIGNFVCIDNGKSEPMLFLDMSNIQKLQGISKPNKNQFHIKLYRKTYIILTYNKALVAKDLPKEEQKVVSQKSSLNDSVQISSSLTSKVLAERCSQLTETKMKE</sequence>
<evidence type="ECO:0000313" key="2">
    <source>
        <dbReference type="Proteomes" id="UP000789759"/>
    </source>
</evidence>
<dbReference type="Proteomes" id="UP000789759">
    <property type="component" value="Unassembled WGS sequence"/>
</dbReference>
<dbReference type="EMBL" id="CAJVQA010008756">
    <property type="protein sequence ID" value="CAG8676693.1"/>
    <property type="molecule type" value="Genomic_DNA"/>
</dbReference>
<protein>
    <submittedName>
        <fullName evidence="1">23340_t:CDS:1</fullName>
    </submittedName>
</protein>
<feature type="non-terminal residue" evidence="1">
    <location>
        <position position="294"/>
    </location>
</feature>
<organism evidence="1 2">
    <name type="scientific">Cetraspora pellucida</name>
    <dbReference type="NCBI Taxonomy" id="1433469"/>
    <lineage>
        <taxon>Eukaryota</taxon>
        <taxon>Fungi</taxon>
        <taxon>Fungi incertae sedis</taxon>
        <taxon>Mucoromycota</taxon>
        <taxon>Glomeromycotina</taxon>
        <taxon>Glomeromycetes</taxon>
        <taxon>Diversisporales</taxon>
        <taxon>Gigasporaceae</taxon>
        <taxon>Cetraspora</taxon>
    </lineage>
</organism>
<proteinExistence type="predicted"/>
<dbReference type="OrthoDB" id="2441131at2759"/>
<accession>A0A9N9HCD9</accession>
<name>A0A9N9HCD9_9GLOM</name>
<reference evidence="1" key="1">
    <citation type="submission" date="2021-06" db="EMBL/GenBank/DDBJ databases">
        <authorList>
            <person name="Kallberg Y."/>
            <person name="Tangrot J."/>
            <person name="Rosling A."/>
        </authorList>
    </citation>
    <scope>NUCLEOTIDE SEQUENCE</scope>
    <source>
        <strain evidence="1">FL966</strain>
    </source>
</reference>
<gene>
    <name evidence="1" type="ORF">CPELLU_LOCUS10558</name>
</gene>
<comment type="caution">
    <text evidence="1">The sequence shown here is derived from an EMBL/GenBank/DDBJ whole genome shotgun (WGS) entry which is preliminary data.</text>
</comment>